<gene>
    <name evidence="2" type="ORF">EVA_15145</name>
</gene>
<feature type="transmembrane region" description="Helical" evidence="1">
    <location>
        <begin position="67"/>
        <end position="83"/>
    </location>
</feature>
<protein>
    <recommendedName>
        <fullName evidence="3">Acyltransferase 3 domain-containing protein</fullName>
    </recommendedName>
</protein>
<evidence type="ECO:0008006" key="3">
    <source>
        <dbReference type="Google" id="ProtNLM"/>
    </source>
</evidence>
<name>J9FP88_9ZZZZ</name>
<keyword evidence="1" id="KW-0472">Membrane</keyword>
<evidence type="ECO:0000313" key="2">
    <source>
        <dbReference type="EMBL" id="EJW96751.1"/>
    </source>
</evidence>
<proteinExistence type="predicted"/>
<feature type="transmembrane region" description="Helical" evidence="1">
    <location>
        <begin position="120"/>
        <end position="139"/>
    </location>
</feature>
<comment type="caution">
    <text evidence="2">The sequence shown here is derived from an EMBL/GenBank/DDBJ whole genome shotgun (WGS) entry which is preliminary data.</text>
</comment>
<organism evidence="2">
    <name type="scientific">gut metagenome</name>
    <dbReference type="NCBI Taxonomy" id="749906"/>
    <lineage>
        <taxon>unclassified sequences</taxon>
        <taxon>metagenomes</taxon>
        <taxon>organismal metagenomes</taxon>
    </lineage>
</organism>
<dbReference type="AlphaFoldDB" id="J9FP88"/>
<feature type="transmembrane region" description="Helical" evidence="1">
    <location>
        <begin position="151"/>
        <end position="172"/>
    </location>
</feature>
<evidence type="ECO:0000256" key="1">
    <source>
        <dbReference type="SAM" id="Phobius"/>
    </source>
</evidence>
<keyword evidence="1" id="KW-1133">Transmembrane helix</keyword>
<feature type="transmembrane region" description="Helical" evidence="1">
    <location>
        <begin position="219"/>
        <end position="239"/>
    </location>
</feature>
<sequence length="260" mass="29731">MVFQVLFYCVLITLGVYLLKGERHSLKEFAQSLTSYWFVSSYLLLYLLSPVLNAFIAQSDERTLRRYLVGWFVVTIPLSLVGTELAEGYSALSFVGLYLLGRYLRLYSTARFANLPRKRFLQLFLINTVGLGGTAWIYFCVKPAHFPNPTLILISYTSPFVILNAVCLILYFSRIHLQSKVINWLAAGSFAAYLTHQQVFIRSNYFETIRTLSLSLPPLIFVLAAAGVILTIFLLSSSLDHCREWIWIKILHHVNGIKEK</sequence>
<dbReference type="EMBL" id="AMCI01005126">
    <property type="protein sequence ID" value="EJW96751.1"/>
    <property type="molecule type" value="Genomic_DNA"/>
</dbReference>
<feature type="transmembrane region" description="Helical" evidence="1">
    <location>
        <begin position="89"/>
        <end position="108"/>
    </location>
</feature>
<reference evidence="2" key="1">
    <citation type="journal article" date="2012" name="PLoS ONE">
        <title>Gene sets for utilization of primary and secondary nutrition supplies in the distal gut of endangered iberian lynx.</title>
        <authorList>
            <person name="Alcaide M."/>
            <person name="Messina E."/>
            <person name="Richter M."/>
            <person name="Bargiela R."/>
            <person name="Peplies J."/>
            <person name="Huws S.A."/>
            <person name="Newbold C.J."/>
            <person name="Golyshin P.N."/>
            <person name="Simon M.A."/>
            <person name="Lopez G."/>
            <person name="Yakimov M.M."/>
            <person name="Ferrer M."/>
        </authorList>
    </citation>
    <scope>NUCLEOTIDE SEQUENCE</scope>
</reference>
<accession>J9FP88</accession>
<keyword evidence="1" id="KW-0812">Transmembrane</keyword>
<feature type="transmembrane region" description="Helical" evidence="1">
    <location>
        <begin position="34"/>
        <end position="55"/>
    </location>
</feature>